<reference evidence="6" key="1">
    <citation type="journal article" date="2014" name="Int. J. Syst. Evol. Microbiol.">
        <title>Complete genome sequence of Corynebacterium casei LMG S-19264T (=DSM 44701T), isolated from a smear-ripened cheese.</title>
        <authorList>
            <consortium name="US DOE Joint Genome Institute (JGI-PGF)"/>
            <person name="Walter F."/>
            <person name="Albersmeier A."/>
            <person name="Kalinowski J."/>
            <person name="Ruckert C."/>
        </authorList>
    </citation>
    <scope>NUCLEOTIDE SEQUENCE</scope>
    <source>
        <strain evidence="6">JCM 4790</strain>
    </source>
</reference>
<dbReference type="RefSeq" id="WP_190194263.1">
    <property type="nucleotide sequence ID" value="NZ_BMVU01000056.1"/>
</dbReference>
<dbReference type="Gene3D" id="1.20.1250.20">
    <property type="entry name" value="MFS general substrate transporter like domains"/>
    <property type="match status" value="1"/>
</dbReference>
<evidence type="ECO:0000313" key="7">
    <source>
        <dbReference type="Proteomes" id="UP000619244"/>
    </source>
</evidence>
<evidence type="ECO:0000256" key="1">
    <source>
        <dbReference type="ARBA" id="ARBA00004651"/>
    </source>
</evidence>
<dbReference type="Proteomes" id="UP000619244">
    <property type="component" value="Unassembled WGS sequence"/>
</dbReference>
<accession>A0A918NY77</accession>
<comment type="caution">
    <text evidence="6">The sequence shown here is derived from an EMBL/GenBank/DDBJ whole genome shotgun (WGS) entry which is preliminary data.</text>
</comment>
<keyword evidence="3" id="KW-1003">Cell membrane</keyword>
<keyword evidence="5" id="KW-0472">Membrane</keyword>
<evidence type="ECO:0008006" key="8">
    <source>
        <dbReference type="Google" id="ProtNLM"/>
    </source>
</evidence>
<keyword evidence="4" id="KW-0769">Symport</keyword>
<evidence type="ECO:0000256" key="3">
    <source>
        <dbReference type="ARBA" id="ARBA00022475"/>
    </source>
</evidence>
<sequence length="116" mass="12075">MNTGRPAAVWGAFVIGHIAMAAMIGVRPSYFSELFSTSTRYSGMALGHELSTAIADGLSPVVATALLAATGHFLPVALLTMGLALVSLVALVFFAHVPKDPGQDAPRDADQPRKVV</sequence>
<feature type="transmembrane region" description="Helical" evidence="5">
    <location>
        <begin position="76"/>
        <end position="97"/>
    </location>
</feature>
<dbReference type="InterPro" id="IPR036259">
    <property type="entry name" value="MFS_trans_sf"/>
</dbReference>
<dbReference type="EMBL" id="BMVU01000056">
    <property type="protein sequence ID" value="GGY05610.1"/>
    <property type="molecule type" value="Genomic_DNA"/>
</dbReference>
<evidence type="ECO:0000256" key="2">
    <source>
        <dbReference type="ARBA" id="ARBA00022448"/>
    </source>
</evidence>
<keyword evidence="5" id="KW-0812">Transmembrane</keyword>
<reference evidence="6" key="2">
    <citation type="submission" date="2020-09" db="EMBL/GenBank/DDBJ databases">
        <authorList>
            <person name="Sun Q."/>
            <person name="Ohkuma M."/>
        </authorList>
    </citation>
    <scope>NUCLEOTIDE SEQUENCE</scope>
    <source>
        <strain evidence="6">JCM 4790</strain>
    </source>
</reference>
<organism evidence="6 7">
    <name type="scientific">Streptomyces minutiscleroticus</name>
    <dbReference type="NCBI Taxonomy" id="68238"/>
    <lineage>
        <taxon>Bacteria</taxon>
        <taxon>Bacillati</taxon>
        <taxon>Actinomycetota</taxon>
        <taxon>Actinomycetes</taxon>
        <taxon>Kitasatosporales</taxon>
        <taxon>Streptomycetaceae</taxon>
        <taxon>Streptomyces</taxon>
    </lineage>
</organism>
<keyword evidence="5" id="KW-1133">Transmembrane helix</keyword>
<dbReference type="AlphaFoldDB" id="A0A918NY77"/>
<keyword evidence="2" id="KW-0813">Transport</keyword>
<dbReference type="InterPro" id="IPR051084">
    <property type="entry name" value="H+-coupled_symporters"/>
</dbReference>
<name>A0A918NY77_9ACTN</name>
<dbReference type="PANTHER" id="PTHR43528:SF1">
    <property type="entry name" value="ALPHA-KETOGLUTARATE PERMEASE"/>
    <property type="match status" value="1"/>
</dbReference>
<protein>
    <recommendedName>
        <fullName evidence="8">Major facilitator superfamily (MFS) profile domain-containing protein</fullName>
    </recommendedName>
</protein>
<evidence type="ECO:0000256" key="4">
    <source>
        <dbReference type="ARBA" id="ARBA00022847"/>
    </source>
</evidence>
<feature type="transmembrane region" description="Helical" evidence="5">
    <location>
        <begin position="7"/>
        <end position="30"/>
    </location>
</feature>
<keyword evidence="7" id="KW-1185">Reference proteome</keyword>
<comment type="subcellular location">
    <subcellularLocation>
        <location evidence="1">Cell membrane</location>
        <topology evidence="1">Multi-pass membrane protein</topology>
    </subcellularLocation>
</comment>
<dbReference type="GO" id="GO:0005886">
    <property type="term" value="C:plasma membrane"/>
    <property type="evidence" value="ECO:0007669"/>
    <property type="project" value="UniProtKB-SubCell"/>
</dbReference>
<gene>
    <name evidence="6" type="ORF">GCM10010358_68810</name>
</gene>
<proteinExistence type="predicted"/>
<dbReference type="PANTHER" id="PTHR43528">
    <property type="entry name" value="ALPHA-KETOGLUTARATE PERMEASE"/>
    <property type="match status" value="1"/>
</dbReference>
<dbReference type="SUPFAM" id="SSF103473">
    <property type="entry name" value="MFS general substrate transporter"/>
    <property type="match status" value="1"/>
</dbReference>
<evidence type="ECO:0000256" key="5">
    <source>
        <dbReference type="SAM" id="Phobius"/>
    </source>
</evidence>
<dbReference type="GO" id="GO:0015293">
    <property type="term" value="F:symporter activity"/>
    <property type="evidence" value="ECO:0007669"/>
    <property type="project" value="UniProtKB-KW"/>
</dbReference>
<evidence type="ECO:0000313" key="6">
    <source>
        <dbReference type="EMBL" id="GGY05610.1"/>
    </source>
</evidence>